<evidence type="ECO:0000256" key="7">
    <source>
        <dbReference type="SAM" id="MobiDB-lite"/>
    </source>
</evidence>
<organism evidence="8">
    <name type="scientific">Homalodisca liturata</name>
    <dbReference type="NCBI Taxonomy" id="320908"/>
    <lineage>
        <taxon>Eukaryota</taxon>
        <taxon>Metazoa</taxon>
        <taxon>Ecdysozoa</taxon>
        <taxon>Arthropoda</taxon>
        <taxon>Hexapoda</taxon>
        <taxon>Insecta</taxon>
        <taxon>Pterygota</taxon>
        <taxon>Neoptera</taxon>
        <taxon>Paraneoptera</taxon>
        <taxon>Hemiptera</taxon>
        <taxon>Auchenorrhyncha</taxon>
        <taxon>Membracoidea</taxon>
        <taxon>Cicadellidae</taxon>
        <taxon>Cicadellinae</taxon>
        <taxon>Proconiini</taxon>
        <taxon>Homalodisca</taxon>
    </lineage>
</organism>
<name>A0A1B6J2Z7_9HEMI</name>
<evidence type="ECO:0000256" key="1">
    <source>
        <dbReference type="ARBA" id="ARBA00004173"/>
    </source>
</evidence>
<keyword evidence="3" id="KW-0809">Transit peptide</keyword>
<comment type="similarity">
    <text evidence="2">Belongs to the mitochondrion-specific ribosomal protein mL41 family.</text>
</comment>
<evidence type="ECO:0000256" key="2">
    <source>
        <dbReference type="ARBA" id="ARBA00010152"/>
    </source>
</evidence>
<proteinExistence type="inferred from homology"/>
<keyword evidence="6" id="KW-0687">Ribonucleoprotein</keyword>
<dbReference type="InterPro" id="IPR019189">
    <property type="entry name" value="Ribosomal_mL41"/>
</dbReference>
<feature type="compositionally biased region" description="Basic and acidic residues" evidence="7">
    <location>
        <begin position="127"/>
        <end position="140"/>
    </location>
</feature>
<dbReference type="PANTHER" id="PTHR21338:SF0">
    <property type="entry name" value="LARGE RIBOSOMAL SUBUNIT PROTEIN ML41"/>
    <property type="match status" value="1"/>
</dbReference>
<dbReference type="Pfam" id="PF09809">
    <property type="entry name" value="MRP-L27"/>
    <property type="match status" value="1"/>
</dbReference>
<gene>
    <name evidence="8" type="ORF">g.7920</name>
</gene>
<sequence>MSSSKGIVLILHRTFSTTSLCYGKRNFRKFILHNRGTKAFKEKMKTDPPPNMPPLYKYGQRETGYKDGKKFIEVPEMIPEIIVPDLTDFKLKPYVSYRVEDFSQPEFTAQDLFIAVYRDKIAKDFKEGKLNEDGSPKEPSPEEALTPEEAKLKVRQTGSDVYGERSPREINDYALRY</sequence>
<dbReference type="GO" id="GO:0006412">
    <property type="term" value="P:translation"/>
    <property type="evidence" value="ECO:0007669"/>
    <property type="project" value="TreeGrafter"/>
</dbReference>
<evidence type="ECO:0000256" key="4">
    <source>
        <dbReference type="ARBA" id="ARBA00022980"/>
    </source>
</evidence>
<evidence type="ECO:0000313" key="8">
    <source>
        <dbReference type="EMBL" id="JAS93554.1"/>
    </source>
</evidence>
<dbReference type="GO" id="GO:0005762">
    <property type="term" value="C:mitochondrial large ribosomal subunit"/>
    <property type="evidence" value="ECO:0007669"/>
    <property type="project" value="InterPro"/>
</dbReference>
<protein>
    <recommendedName>
        <fullName evidence="9">39S ribosomal protein L41, mitochondrial</fullName>
    </recommendedName>
</protein>
<dbReference type="AlphaFoldDB" id="A0A1B6J2Z7"/>
<evidence type="ECO:0000256" key="6">
    <source>
        <dbReference type="ARBA" id="ARBA00023274"/>
    </source>
</evidence>
<dbReference type="EMBL" id="GECU01014152">
    <property type="protein sequence ID" value="JAS93554.1"/>
    <property type="molecule type" value="Transcribed_RNA"/>
</dbReference>
<dbReference type="GO" id="GO:0003735">
    <property type="term" value="F:structural constituent of ribosome"/>
    <property type="evidence" value="ECO:0007669"/>
    <property type="project" value="InterPro"/>
</dbReference>
<feature type="compositionally biased region" description="Basic and acidic residues" evidence="7">
    <location>
        <begin position="162"/>
        <end position="171"/>
    </location>
</feature>
<dbReference type="PANTHER" id="PTHR21338">
    <property type="entry name" value="MITOCHONDRIAL RIBOSOMAL PROTEIN L41"/>
    <property type="match status" value="1"/>
</dbReference>
<accession>A0A1B6J2Z7</accession>
<evidence type="ECO:0000256" key="3">
    <source>
        <dbReference type="ARBA" id="ARBA00022946"/>
    </source>
</evidence>
<keyword evidence="5" id="KW-0496">Mitochondrion</keyword>
<evidence type="ECO:0008006" key="9">
    <source>
        <dbReference type="Google" id="ProtNLM"/>
    </source>
</evidence>
<feature type="region of interest" description="Disordered" evidence="7">
    <location>
        <begin position="127"/>
        <end position="177"/>
    </location>
</feature>
<comment type="subcellular location">
    <subcellularLocation>
        <location evidence="1">Mitochondrion</location>
    </subcellularLocation>
</comment>
<keyword evidence="4" id="KW-0689">Ribosomal protein</keyword>
<evidence type="ECO:0000256" key="5">
    <source>
        <dbReference type="ARBA" id="ARBA00023128"/>
    </source>
</evidence>
<reference evidence="8" key="1">
    <citation type="submission" date="2015-11" db="EMBL/GenBank/DDBJ databases">
        <title>De novo transcriptome assembly of four potential Pierce s Disease insect vectors from Arizona vineyards.</title>
        <authorList>
            <person name="Tassone E.E."/>
        </authorList>
    </citation>
    <scope>NUCLEOTIDE SEQUENCE</scope>
</reference>